<dbReference type="InterPro" id="IPR011701">
    <property type="entry name" value="MFS"/>
</dbReference>
<sequence length="431" mass="48021">MLPITGLHCLSGYRKSSFCLNGENYMTIKTRYYMFILARFISTFGNWFASMAVPFMIYDITGSAMAVSISFLLETLPIILLSPVISYMIDHFSRKIILQLCELISGTAMILCILTNCNNIYFLYIMCICLSTMGFIYNNTINAYIPDICGDMQLKKANTIDSLASNISMVAAPIIAGWCIQIYGYSLSLEIDAITFGVSIILLQFLNSDKREKNSKNKPKIENMILVREGRKILKKDRFLKSLIIICIMFSICGAIFSSLDAVYIAEIFNGSSDVYGYINSAWGIGMLVTSGLYILYKDIPETVMFSVGILMMGISTVGYGLSINILVCVLFNFLGGVANTIYVIYYKSLIQSRTASNNRGKIFTIQSTLSKVFSMIVVFAAGGLADIFTVRASILMSGCITIAIALFSFRILHKSLENVKHHTQSFDQDK</sequence>
<evidence type="ECO:0000256" key="2">
    <source>
        <dbReference type="ARBA" id="ARBA00022448"/>
    </source>
</evidence>
<evidence type="ECO:0000313" key="8">
    <source>
        <dbReference type="EMBL" id="MBY0759300.1"/>
    </source>
</evidence>
<comment type="subcellular location">
    <subcellularLocation>
        <location evidence="1">Cell membrane</location>
        <topology evidence="1">Multi-pass membrane protein</topology>
    </subcellularLocation>
</comment>
<dbReference type="Proteomes" id="UP000779049">
    <property type="component" value="Unassembled WGS sequence"/>
</dbReference>
<name>A0ABS7L8A0_9FIRM</name>
<accession>A0ABS7L8A0</accession>
<dbReference type="PANTHER" id="PTHR43266">
    <property type="entry name" value="MACROLIDE-EFFLUX PROTEIN"/>
    <property type="match status" value="1"/>
</dbReference>
<proteinExistence type="predicted"/>
<feature type="transmembrane region" description="Helical" evidence="7">
    <location>
        <begin position="369"/>
        <end position="389"/>
    </location>
</feature>
<comment type="caution">
    <text evidence="8">The sequence shown here is derived from an EMBL/GenBank/DDBJ whole genome shotgun (WGS) entry which is preliminary data.</text>
</comment>
<feature type="transmembrane region" description="Helical" evidence="7">
    <location>
        <begin position="166"/>
        <end position="185"/>
    </location>
</feature>
<evidence type="ECO:0000256" key="7">
    <source>
        <dbReference type="SAM" id="Phobius"/>
    </source>
</evidence>
<keyword evidence="3" id="KW-1003">Cell membrane</keyword>
<keyword evidence="6 7" id="KW-0472">Membrane</keyword>
<evidence type="ECO:0000256" key="5">
    <source>
        <dbReference type="ARBA" id="ARBA00022989"/>
    </source>
</evidence>
<reference evidence="8 9" key="1">
    <citation type="journal article" date="2020" name="New Microbes New Infect">
        <title>Sellimonas caecigallum sp. nov., description and genome sequence of a new member of the Sellimonas genus isolated from the cecum of feral chicken.</title>
        <authorList>
            <person name="Wongkuna S."/>
            <person name="Ghimire S."/>
            <person name="Antony L."/>
            <person name="Chankhamhaengdecha S."/>
            <person name="Janvilisri T."/>
            <person name="Scaria J."/>
        </authorList>
    </citation>
    <scope>NUCLEOTIDE SEQUENCE [LARGE SCALE GENOMIC DNA]</scope>
    <source>
        <strain evidence="8 9">SW451</strain>
    </source>
</reference>
<dbReference type="EMBL" id="VIRV01000013">
    <property type="protein sequence ID" value="MBY0759300.1"/>
    <property type="molecule type" value="Genomic_DNA"/>
</dbReference>
<keyword evidence="4 7" id="KW-0812">Transmembrane</keyword>
<feature type="transmembrane region" description="Helical" evidence="7">
    <location>
        <begin position="304"/>
        <end position="324"/>
    </location>
</feature>
<organism evidence="8 9">
    <name type="scientific">Sellimonas caecigallum</name>
    <dbReference type="NCBI Taxonomy" id="2592333"/>
    <lineage>
        <taxon>Bacteria</taxon>
        <taxon>Bacillati</taxon>
        <taxon>Bacillota</taxon>
        <taxon>Clostridia</taxon>
        <taxon>Lachnospirales</taxon>
        <taxon>Lachnospiraceae</taxon>
        <taxon>Sellimonas</taxon>
    </lineage>
</organism>
<evidence type="ECO:0000256" key="6">
    <source>
        <dbReference type="ARBA" id="ARBA00023136"/>
    </source>
</evidence>
<evidence type="ECO:0000256" key="4">
    <source>
        <dbReference type="ARBA" id="ARBA00022692"/>
    </source>
</evidence>
<feature type="transmembrane region" description="Helical" evidence="7">
    <location>
        <begin position="395"/>
        <end position="413"/>
    </location>
</feature>
<feature type="transmembrane region" description="Helical" evidence="7">
    <location>
        <begin position="36"/>
        <end position="58"/>
    </location>
</feature>
<protein>
    <submittedName>
        <fullName evidence="8">MFS transporter</fullName>
    </submittedName>
</protein>
<feature type="transmembrane region" description="Helical" evidence="7">
    <location>
        <begin position="191"/>
        <end position="208"/>
    </location>
</feature>
<gene>
    <name evidence="8" type="ORF">FLB61_09425</name>
</gene>
<feature type="transmembrane region" description="Helical" evidence="7">
    <location>
        <begin position="64"/>
        <end position="89"/>
    </location>
</feature>
<evidence type="ECO:0000313" key="9">
    <source>
        <dbReference type="Proteomes" id="UP000779049"/>
    </source>
</evidence>
<dbReference type="CDD" id="cd06173">
    <property type="entry name" value="MFS_MefA_like"/>
    <property type="match status" value="1"/>
</dbReference>
<feature type="transmembrane region" description="Helical" evidence="7">
    <location>
        <begin position="122"/>
        <end position="145"/>
    </location>
</feature>
<keyword evidence="2" id="KW-0813">Transport</keyword>
<feature type="transmembrane region" description="Helical" evidence="7">
    <location>
        <begin position="96"/>
        <end position="116"/>
    </location>
</feature>
<dbReference type="PANTHER" id="PTHR43266:SF2">
    <property type="entry name" value="MAJOR FACILITATOR SUPERFAMILY (MFS) PROFILE DOMAIN-CONTAINING PROTEIN"/>
    <property type="match status" value="1"/>
</dbReference>
<keyword evidence="9" id="KW-1185">Reference proteome</keyword>
<dbReference type="Pfam" id="PF07690">
    <property type="entry name" value="MFS_1"/>
    <property type="match status" value="1"/>
</dbReference>
<dbReference type="InterPro" id="IPR036259">
    <property type="entry name" value="MFS_trans_sf"/>
</dbReference>
<evidence type="ECO:0000256" key="1">
    <source>
        <dbReference type="ARBA" id="ARBA00004651"/>
    </source>
</evidence>
<feature type="transmembrane region" description="Helical" evidence="7">
    <location>
        <begin position="278"/>
        <end position="297"/>
    </location>
</feature>
<evidence type="ECO:0000256" key="3">
    <source>
        <dbReference type="ARBA" id="ARBA00022475"/>
    </source>
</evidence>
<keyword evidence="5 7" id="KW-1133">Transmembrane helix</keyword>
<dbReference type="SUPFAM" id="SSF103473">
    <property type="entry name" value="MFS general substrate transporter"/>
    <property type="match status" value="1"/>
</dbReference>
<feature type="transmembrane region" description="Helical" evidence="7">
    <location>
        <begin position="243"/>
        <end position="266"/>
    </location>
</feature>
<feature type="transmembrane region" description="Helical" evidence="7">
    <location>
        <begin position="330"/>
        <end position="348"/>
    </location>
</feature>
<dbReference type="Gene3D" id="1.20.1250.20">
    <property type="entry name" value="MFS general substrate transporter like domains"/>
    <property type="match status" value="1"/>
</dbReference>